<sequence length="40" mass="4927">MVKVYFTNKPYILDFISHTENEKQHTLRPYMASHIIFWNL</sequence>
<reference evidence="1" key="2">
    <citation type="journal article" date="2023" name="Int. J. Mol. Sci.">
        <title>De Novo Assembly and Annotation of 11 Diverse Shrub Willow (Salix) Genomes Reveals Novel Gene Organization in Sex-Linked Regions.</title>
        <authorList>
            <person name="Hyden B."/>
            <person name="Feng K."/>
            <person name="Yates T.B."/>
            <person name="Jawdy S."/>
            <person name="Cereghino C."/>
            <person name="Smart L.B."/>
            <person name="Muchero W."/>
        </authorList>
    </citation>
    <scope>NUCLEOTIDE SEQUENCE</scope>
    <source>
        <tissue evidence="1">Shoot tip</tissue>
    </source>
</reference>
<proteinExistence type="predicted"/>
<gene>
    <name evidence="1" type="ORF">OIU79_023121</name>
</gene>
<comment type="caution">
    <text evidence="1">The sequence shown here is derived from an EMBL/GenBank/DDBJ whole genome shotgun (WGS) entry which is preliminary data.</text>
</comment>
<dbReference type="EMBL" id="JAPFFK010000004">
    <property type="protein sequence ID" value="KAJ6767292.1"/>
    <property type="molecule type" value="Genomic_DNA"/>
</dbReference>
<evidence type="ECO:0000313" key="2">
    <source>
        <dbReference type="Proteomes" id="UP001151532"/>
    </source>
</evidence>
<protein>
    <submittedName>
        <fullName evidence="1">Uncharacterized protein</fullName>
    </submittedName>
</protein>
<organism evidence="1 2">
    <name type="scientific">Salix purpurea</name>
    <name type="common">Purple osier willow</name>
    <dbReference type="NCBI Taxonomy" id="77065"/>
    <lineage>
        <taxon>Eukaryota</taxon>
        <taxon>Viridiplantae</taxon>
        <taxon>Streptophyta</taxon>
        <taxon>Embryophyta</taxon>
        <taxon>Tracheophyta</taxon>
        <taxon>Spermatophyta</taxon>
        <taxon>Magnoliopsida</taxon>
        <taxon>eudicotyledons</taxon>
        <taxon>Gunneridae</taxon>
        <taxon>Pentapetalae</taxon>
        <taxon>rosids</taxon>
        <taxon>fabids</taxon>
        <taxon>Malpighiales</taxon>
        <taxon>Salicaceae</taxon>
        <taxon>Saliceae</taxon>
        <taxon>Salix</taxon>
    </lineage>
</organism>
<name>A0A9Q1ADJ5_SALPP</name>
<accession>A0A9Q1ADJ5</accession>
<evidence type="ECO:0000313" key="1">
    <source>
        <dbReference type="EMBL" id="KAJ6767292.1"/>
    </source>
</evidence>
<reference evidence="1" key="1">
    <citation type="submission" date="2022-11" db="EMBL/GenBank/DDBJ databases">
        <authorList>
            <person name="Hyden B.L."/>
            <person name="Feng K."/>
            <person name="Yates T."/>
            <person name="Jawdy S."/>
            <person name="Smart L.B."/>
            <person name="Muchero W."/>
        </authorList>
    </citation>
    <scope>NUCLEOTIDE SEQUENCE</scope>
    <source>
        <tissue evidence="1">Shoot tip</tissue>
    </source>
</reference>
<dbReference type="Proteomes" id="UP001151532">
    <property type="component" value="Chromosome 4"/>
</dbReference>
<keyword evidence="2" id="KW-1185">Reference proteome</keyword>
<dbReference type="AlphaFoldDB" id="A0A9Q1ADJ5"/>